<protein>
    <submittedName>
        <fullName evidence="4">Uncharacterized protein</fullName>
    </submittedName>
</protein>
<sequence length="768" mass="83876">MPSSLQLRAESDWTSKLTAAKTYGNYTLDIGILRVRTLLLTAVMASVFTGVTLLFAGDGVQVSSFQSGDLDAAGQKQLLDKYNGWLGSLTALVMKPLDVALSMLIAVVFLCIATKWSVYYETRRRYLMMAVIGVVGYLMNTGFNSLNLQVVSGKIRPRIISSDLAVESIDDDTQKLDASGFLTTTMNSSFRENSPGNSVFNTILRNLFVATEEVPTWCNHTDDYVYLFKNTVATYGFPSRSWQQRALSKAREPTGSLSMPMNASKSELPSDEELPMNSSIATNLAVFDCDGRLPESASGNATFLGNLHEVIVNYFERTENASTTDELAKMEFSHVDLAENIAFDAFTIEIPTQKFGLQNDNSSSSIPFYNPLKAYSCNTKACIVSDVLKYAKLYDNTFETTVYPRVQALAICLNDAGGEDLVVDLSYYHSNQILQACTQRSATSMIIVSVGKRVEGDSFAAPDTEADDLWLTAKQLTNARMVYSLTDLSDVYGAECASDGGCYGVRFPLEQAANSSTNAMLLVSSTSIPMSSLSPINMNAVVYSVGSSQWKILASTLEEARGAALKTETRPAHVVLPRNFKTTDYSLTAFMEGEGLAVCERSVDTLLNHIEKNHLYIEHTLQPAYTAGLYFILQNAVVHEALQISDDPVEMSLGFSGNTLDMYVQASIPTTSMLIAFAGCIIMVLGTVVVFVLGTRGEQTLREHSSAAMAADILGNLEKFPPFLLRFELRESDTGEAAGALLDALHVESMVLVDKEDRSQPFAIGSEV</sequence>
<keyword evidence="5" id="KW-1185">Reference proteome</keyword>
<dbReference type="InParanoid" id="G4YML4"/>
<evidence type="ECO:0000256" key="1">
    <source>
        <dbReference type="SAM" id="MobiDB-lite"/>
    </source>
</evidence>
<feature type="transmembrane region" description="Helical" evidence="2">
    <location>
        <begin position="673"/>
        <end position="694"/>
    </location>
</feature>
<feature type="transmembrane region" description="Helical" evidence="2">
    <location>
        <begin position="38"/>
        <end position="57"/>
    </location>
</feature>
<keyword evidence="2" id="KW-0812">Transmembrane</keyword>
<dbReference type="RefSeq" id="XP_009516164.1">
    <property type="nucleotide sequence ID" value="XM_009517869.1"/>
</dbReference>
<proteinExistence type="predicted"/>
<feature type="compositionally biased region" description="Polar residues" evidence="1">
    <location>
        <begin position="255"/>
        <end position="267"/>
    </location>
</feature>
<evidence type="ECO:0000256" key="2">
    <source>
        <dbReference type="SAM" id="Phobius"/>
    </source>
</evidence>
<dbReference type="EMBL" id="JH159151">
    <property type="protein sequence ID" value="EGZ28889.1"/>
    <property type="molecule type" value="Genomic_DNA"/>
</dbReference>
<dbReference type="GeneID" id="20641071"/>
<dbReference type="AlphaFoldDB" id="G4YML4"/>
<evidence type="ECO:0000313" key="3">
    <source>
        <dbReference type="EMBL" id="EGZ05650.1"/>
    </source>
</evidence>
<reference evidence="4" key="2">
    <citation type="submission" date="2011-09" db="EMBL/GenBank/DDBJ databases">
        <authorList>
            <consortium name="US DOE Joint Genome Institute (JGI-PGF)"/>
            <person name="Aerts A."/>
            <person name="Grimwood J."/>
            <person name="Schmutz J."/>
            <person name="Lucas S."/>
            <person name="Hammon N."/>
            <person name="Glavina del Rio T."/>
            <person name="Dalin E."/>
            <person name="Tice H."/>
            <person name="Pitluck S."/>
            <person name="Dehal P."/>
            <person name="Chapman J."/>
            <person name="Putman N.H."/>
            <person name="Salamov A.A."/>
            <person name="Terry A."/>
            <person name="Rokhsar D.S."/>
            <person name="Boore J.L."/>
            <person name="Tripathy S."/>
            <person name="Tyler B.M."/>
            <person name="Grigoriev I.V."/>
        </authorList>
    </citation>
    <scope>NUCLEOTIDE SEQUENCE</scope>
    <source>
        <strain evidence="4">P6497</strain>
    </source>
</reference>
<dbReference type="KEGG" id="psoj:PHYSODRAFT_307445"/>
<dbReference type="EMBL" id="JH159165">
    <property type="protein sequence ID" value="EGZ05650.1"/>
    <property type="molecule type" value="Genomic_DNA"/>
</dbReference>
<dbReference type="KEGG" id="psoj:PHYSODRAFT_294285"/>
<keyword evidence="2" id="KW-1133">Transmembrane helix</keyword>
<dbReference type="GeneID" id="20642884"/>
<feature type="transmembrane region" description="Helical" evidence="2">
    <location>
        <begin position="99"/>
        <end position="119"/>
    </location>
</feature>
<feature type="transmembrane region" description="Helical" evidence="2">
    <location>
        <begin position="126"/>
        <end position="146"/>
    </location>
</feature>
<feature type="region of interest" description="Disordered" evidence="1">
    <location>
        <begin position="249"/>
        <end position="274"/>
    </location>
</feature>
<accession>G4YML4</accession>
<dbReference type="Proteomes" id="UP000002640">
    <property type="component" value="Unassembled WGS sequence"/>
</dbReference>
<organism evidence="5">
    <name type="scientific">Phytophthora sojae (strain P6497)</name>
    <name type="common">Soybean stem and root rot agent</name>
    <name type="synonym">Phytophthora megasperma f. sp. glycines</name>
    <dbReference type="NCBI Taxonomy" id="1094619"/>
    <lineage>
        <taxon>Eukaryota</taxon>
        <taxon>Sar</taxon>
        <taxon>Stramenopiles</taxon>
        <taxon>Oomycota</taxon>
        <taxon>Peronosporomycetes</taxon>
        <taxon>Peronosporales</taxon>
        <taxon>Peronosporaceae</taxon>
        <taxon>Phytophthora</taxon>
    </lineage>
</organism>
<name>G4YML4_PHYSP</name>
<gene>
    <name evidence="4" type="ORF">PHYSODRAFT_294285</name>
    <name evidence="3" type="ORF">PHYSODRAFT_307445</name>
</gene>
<keyword evidence="2" id="KW-0472">Membrane</keyword>
<dbReference type="RefSeq" id="XP_009538511.1">
    <property type="nucleotide sequence ID" value="XM_009540216.1"/>
</dbReference>
<reference evidence="4 5" key="1">
    <citation type="journal article" date="2006" name="Science">
        <title>Phytophthora genome sequences uncover evolutionary origins and mechanisms of pathogenesis.</title>
        <authorList>
            <person name="Tyler B.M."/>
            <person name="Tripathy S."/>
            <person name="Zhang X."/>
            <person name="Dehal P."/>
            <person name="Jiang R.H."/>
            <person name="Aerts A."/>
            <person name="Arredondo F.D."/>
            <person name="Baxter L."/>
            <person name="Bensasson D."/>
            <person name="Beynon J.L."/>
            <person name="Chapman J."/>
            <person name="Damasceno C.M."/>
            <person name="Dorrance A.E."/>
            <person name="Dou D."/>
            <person name="Dickerman A.W."/>
            <person name="Dubchak I.L."/>
            <person name="Garbelotto M."/>
            <person name="Gijzen M."/>
            <person name="Gordon S.G."/>
            <person name="Govers F."/>
            <person name="Grunwald N.J."/>
            <person name="Huang W."/>
            <person name="Ivors K.L."/>
            <person name="Jones R.W."/>
            <person name="Kamoun S."/>
            <person name="Krampis K."/>
            <person name="Lamour K.H."/>
            <person name="Lee M.K."/>
            <person name="McDonald W.H."/>
            <person name="Medina M."/>
            <person name="Meijer H.J."/>
            <person name="Nordberg E.K."/>
            <person name="Maclean D.J."/>
            <person name="Ospina-Giraldo M.D."/>
            <person name="Morris P.F."/>
            <person name="Phuntumart V."/>
            <person name="Putnam N.H."/>
            <person name="Rash S."/>
            <person name="Rose J.K."/>
            <person name="Sakihama Y."/>
            <person name="Salamov A.A."/>
            <person name="Savidor A."/>
            <person name="Scheuring C.F."/>
            <person name="Smith B.M."/>
            <person name="Sobral B.W."/>
            <person name="Terry A."/>
            <person name="Torto-Alalibo T.A."/>
            <person name="Win J."/>
            <person name="Xu Z."/>
            <person name="Zhang H."/>
            <person name="Grigoriev I.V."/>
            <person name="Rokhsar D.S."/>
            <person name="Boore J.L."/>
        </authorList>
    </citation>
    <scope>NUCLEOTIDE SEQUENCE [LARGE SCALE GENOMIC DNA]</scope>
    <source>
        <strain evidence="4 5">P6497</strain>
    </source>
</reference>
<evidence type="ECO:0000313" key="4">
    <source>
        <dbReference type="EMBL" id="EGZ28889.1"/>
    </source>
</evidence>
<evidence type="ECO:0000313" key="5">
    <source>
        <dbReference type="Proteomes" id="UP000002640"/>
    </source>
</evidence>